<dbReference type="InterPro" id="IPR013783">
    <property type="entry name" value="Ig-like_fold"/>
</dbReference>
<evidence type="ECO:0000259" key="3">
    <source>
        <dbReference type="PROSITE" id="PS50853"/>
    </source>
</evidence>
<feature type="domain" description="Ig-like" evidence="2">
    <location>
        <begin position="2"/>
        <end position="91"/>
    </location>
</feature>
<name>A0A8X6KET4_TRICU</name>
<dbReference type="GO" id="GO:0007156">
    <property type="term" value="P:homophilic cell adhesion via plasma membrane adhesion molecules"/>
    <property type="evidence" value="ECO:0007669"/>
    <property type="project" value="TreeGrafter"/>
</dbReference>
<dbReference type="Pfam" id="PF00041">
    <property type="entry name" value="fn3"/>
    <property type="match status" value="1"/>
</dbReference>
<dbReference type="SUPFAM" id="SSF49265">
    <property type="entry name" value="Fibronectin type III"/>
    <property type="match status" value="1"/>
</dbReference>
<dbReference type="GO" id="GO:0005886">
    <property type="term" value="C:plasma membrane"/>
    <property type="evidence" value="ECO:0007669"/>
    <property type="project" value="TreeGrafter"/>
</dbReference>
<evidence type="ECO:0000313" key="5">
    <source>
        <dbReference type="Proteomes" id="UP000887116"/>
    </source>
</evidence>
<dbReference type="GO" id="GO:0050808">
    <property type="term" value="P:synapse organization"/>
    <property type="evidence" value="ECO:0007669"/>
    <property type="project" value="TreeGrafter"/>
</dbReference>
<dbReference type="AlphaFoldDB" id="A0A8X6KET4"/>
<dbReference type="Gene3D" id="2.60.40.10">
    <property type="entry name" value="Immunoglobulins"/>
    <property type="match status" value="2"/>
</dbReference>
<dbReference type="InterPro" id="IPR036116">
    <property type="entry name" value="FN3_sf"/>
</dbReference>
<gene>
    <name evidence="4" type="primary">HMCN1_2</name>
    <name evidence="4" type="ORF">TNCT_9421</name>
</gene>
<comment type="caution">
    <text evidence="4">The sequence shown here is derived from an EMBL/GenBank/DDBJ whole genome shotgun (WGS) entry which is preliminary data.</text>
</comment>
<dbReference type="GO" id="GO:0030424">
    <property type="term" value="C:axon"/>
    <property type="evidence" value="ECO:0007669"/>
    <property type="project" value="TreeGrafter"/>
</dbReference>
<dbReference type="InterPro" id="IPR003598">
    <property type="entry name" value="Ig_sub2"/>
</dbReference>
<accession>A0A8X6KET4</accession>
<dbReference type="InterPro" id="IPR050958">
    <property type="entry name" value="Cell_Adh-Cytoskel_Orgn"/>
</dbReference>
<dbReference type="PANTHER" id="PTHR45080:SF27">
    <property type="entry name" value="NEURAL CELL ADHESION MOLECULE 1-LIKE"/>
    <property type="match status" value="1"/>
</dbReference>
<evidence type="ECO:0000256" key="1">
    <source>
        <dbReference type="ARBA" id="ARBA00023319"/>
    </source>
</evidence>
<dbReference type="PANTHER" id="PTHR45080">
    <property type="entry name" value="CONTACTIN 5"/>
    <property type="match status" value="1"/>
</dbReference>
<proteinExistence type="predicted"/>
<dbReference type="GO" id="GO:0043025">
    <property type="term" value="C:neuronal cell body"/>
    <property type="evidence" value="ECO:0007669"/>
    <property type="project" value="TreeGrafter"/>
</dbReference>
<dbReference type="InterPro" id="IPR007110">
    <property type="entry name" value="Ig-like_dom"/>
</dbReference>
<dbReference type="GO" id="GO:0008046">
    <property type="term" value="F:axon guidance receptor activity"/>
    <property type="evidence" value="ECO:0007669"/>
    <property type="project" value="TreeGrafter"/>
</dbReference>
<sequence>KPVWKERDIDTFYAVVGSTGNLTCEATSEPPPTFEWFIDPHPLGNSTIYKLLNEKYKSTLQVKVQSHHNLGKYLCLVSNTVGEIQKDMYLVEGVLPNTPSFTLTSEEPGALRVTIFPSPQDNLPITGYKIQWKQNGSSWKFAREYLTSAGTEFLIQDLNFDTDYAFRVSAQNEIGFSKFTAMFVQITKGLVAENTVNDSKVLNSTFSKSPPSRQKMFWGTPYIVTILTRIFLQPSMMP</sequence>
<dbReference type="InterPro" id="IPR013098">
    <property type="entry name" value="Ig_I-set"/>
</dbReference>
<dbReference type="InterPro" id="IPR036179">
    <property type="entry name" value="Ig-like_dom_sf"/>
</dbReference>
<keyword evidence="1" id="KW-0393">Immunoglobulin domain</keyword>
<evidence type="ECO:0000259" key="2">
    <source>
        <dbReference type="PROSITE" id="PS50835"/>
    </source>
</evidence>
<dbReference type="PROSITE" id="PS50853">
    <property type="entry name" value="FN3"/>
    <property type="match status" value="1"/>
</dbReference>
<protein>
    <submittedName>
        <fullName evidence="4">Hemicentin-1</fullName>
    </submittedName>
</protein>
<feature type="non-terminal residue" evidence="4">
    <location>
        <position position="1"/>
    </location>
</feature>
<dbReference type="OrthoDB" id="9355041at2759"/>
<evidence type="ECO:0000313" key="4">
    <source>
        <dbReference type="EMBL" id="GFQ70906.1"/>
    </source>
</evidence>
<dbReference type="SMART" id="SM00060">
    <property type="entry name" value="FN3"/>
    <property type="match status" value="1"/>
</dbReference>
<dbReference type="CDD" id="cd00096">
    <property type="entry name" value="Ig"/>
    <property type="match status" value="1"/>
</dbReference>
<dbReference type="InterPro" id="IPR003961">
    <property type="entry name" value="FN3_dom"/>
</dbReference>
<dbReference type="PROSITE" id="PS50835">
    <property type="entry name" value="IG_LIKE"/>
    <property type="match status" value="1"/>
</dbReference>
<dbReference type="SUPFAM" id="SSF48726">
    <property type="entry name" value="Immunoglobulin"/>
    <property type="match status" value="1"/>
</dbReference>
<dbReference type="Proteomes" id="UP000887116">
    <property type="component" value="Unassembled WGS sequence"/>
</dbReference>
<dbReference type="SMART" id="SM00408">
    <property type="entry name" value="IGc2"/>
    <property type="match status" value="1"/>
</dbReference>
<organism evidence="4 5">
    <name type="scientific">Trichonephila clavata</name>
    <name type="common">Joro spider</name>
    <name type="synonym">Nephila clavata</name>
    <dbReference type="NCBI Taxonomy" id="2740835"/>
    <lineage>
        <taxon>Eukaryota</taxon>
        <taxon>Metazoa</taxon>
        <taxon>Ecdysozoa</taxon>
        <taxon>Arthropoda</taxon>
        <taxon>Chelicerata</taxon>
        <taxon>Arachnida</taxon>
        <taxon>Araneae</taxon>
        <taxon>Araneomorphae</taxon>
        <taxon>Entelegynae</taxon>
        <taxon>Araneoidea</taxon>
        <taxon>Nephilidae</taxon>
        <taxon>Trichonephila</taxon>
    </lineage>
</organism>
<dbReference type="EMBL" id="BMAO01020945">
    <property type="protein sequence ID" value="GFQ70906.1"/>
    <property type="molecule type" value="Genomic_DNA"/>
</dbReference>
<dbReference type="Pfam" id="PF07679">
    <property type="entry name" value="I-set"/>
    <property type="match status" value="1"/>
</dbReference>
<feature type="domain" description="Fibronectin type-III" evidence="3">
    <location>
        <begin position="95"/>
        <end position="190"/>
    </location>
</feature>
<dbReference type="CDD" id="cd00063">
    <property type="entry name" value="FN3"/>
    <property type="match status" value="1"/>
</dbReference>
<keyword evidence="5" id="KW-1185">Reference proteome</keyword>
<reference evidence="4" key="1">
    <citation type="submission" date="2020-07" db="EMBL/GenBank/DDBJ databases">
        <title>Multicomponent nature underlies the extraordinary mechanical properties of spider dragline silk.</title>
        <authorList>
            <person name="Kono N."/>
            <person name="Nakamura H."/>
            <person name="Mori M."/>
            <person name="Yoshida Y."/>
            <person name="Ohtoshi R."/>
            <person name="Malay A.D."/>
            <person name="Moran D.A.P."/>
            <person name="Tomita M."/>
            <person name="Numata K."/>
            <person name="Arakawa K."/>
        </authorList>
    </citation>
    <scope>NUCLEOTIDE SEQUENCE</scope>
</reference>